<protein>
    <submittedName>
        <fullName evidence="1">Uncharacterized protein</fullName>
    </submittedName>
</protein>
<comment type="caution">
    <text evidence="1">The sequence shown here is derived from an EMBL/GenBank/DDBJ whole genome shotgun (WGS) entry which is preliminary data.</text>
</comment>
<evidence type="ECO:0000313" key="1">
    <source>
        <dbReference type="EMBL" id="EMA56813.1"/>
    </source>
</evidence>
<name>M0NGW9_9EURY</name>
<proteinExistence type="predicted"/>
<dbReference type="InterPro" id="IPR032359">
    <property type="entry name" value="KwaB-like"/>
</dbReference>
<sequence>MYLDGHIIVFNQKQFEDGFNYVDHFFDQSEDILDEIEAGPLNVTNMDDFRGWISNDRRKARKICQLSEFGIIDELDMSTATDIIDVHSLGLDITNGTGGSEISVPNGNKAWDMIKLLNNDHLVSPVNSEEFQATGGKRRPPE</sequence>
<dbReference type="AlphaFoldDB" id="M0NGW9"/>
<organism evidence="1 2">
    <name type="scientific">Halococcus thailandensis JCM 13552</name>
    <dbReference type="NCBI Taxonomy" id="1227457"/>
    <lineage>
        <taxon>Archaea</taxon>
        <taxon>Methanobacteriati</taxon>
        <taxon>Methanobacteriota</taxon>
        <taxon>Stenosarchaea group</taxon>
        <taxon>Halobacteria</taxon>
        <taxon>Halobacteriales</taxon>
        <taxon>Halococcaceae</taxon>
        <taxon>Halococcus</taxon>
    </lineage>
</organism>
<dbReference type="eggNOG" id="arCOG11067">
    <property type="taxonomic scope" value="Archaea"/>
</dbReference>
<keyword evidence="2" id="KW-1185">Reference proteome</keyword>
<accession>M0NGW9</accession>
<dbReference type="EMBL" id="AOMF01000015">
    <property type="protein sequence ID" value="EMA56813.1"/>
    <property type="molecule type" value="Genomic_DNA"/>
</dbReference>
<reference evidence="1 2" key="1">
    <citation type="journal article" date="2014" name="PLoS Genet.">
        <title>Phylogenetically driven sequencing of extremely halophilic archaea reveals strategies for static and dynamic osmo-response.</title>
        <authorList>
            <person name="Becker E.A."/>
            <person name="Seitzer P.M."/>
            <person name="Tritt A."/>
            <person name="Larsen D."/>
            <person name="Krusor M."/>
            <person name="Yao A.I."/>
            <person name="Wu D."/>
            <person name="Madern D."/>
            <person name="Eisen J.A."/>
            <person name="Darling A.E."/>
            <person name="Facciotti M.T."/>
        </authorList>
    </citation>
    <scope>NUCLEOTIDE SEQUENCE [LARGE SCALE GENOMIC DNA]</scope>
    <source>
        <strain evidence="1 2">JCM 13552</strain>
    </source>
</reference>
<dbReference type="Proteomes" id="UP000011680">
    <property type="component" value="Unassembled WGS sequence"/>
</dbReference>
<evidence type="ECO:0000313" key="2">
    <source>
        <dbReference type="Proteomes" id="UP000011680"/>
    </source>
</evidence>
<gene>
    <name evidence="1" type="ORF">C451_00365</name>
</gene>
<dbReference type="Pfam" id="PF16162">
    <property type="entry name" value="KwaB"/>
    <property type="match status" value="1"/>
</dbReference>